<dbReference type="PANTHER" id="PTHR11731:SF193">
    <property type="entry name" value="DIPEPTIDYL PEPTIDASE 9"/>
    <property type="match status" value="1"/>
</dbReference>
<organism evidence="5 6">
    <name type="scientific">Luteitalea pratensis</name>
    <dbReference type="NCBI Taxonomy" id="1855912"/>
    <lineage>
        <taxon>Bacteria</taxon>
        <taxon>Pseudomonadati</taxon>
        <taxon>Acidobacteriota</taxon>
        <taxon>Vicinamibacteria</taxon>
        <taxon>Vicinamibacterales</taxon>
        <taxon>Vicinamibacteraceae</taxon>
        <taxon>Luteitalea</taxon>
    </lineage>
</organism>
<reference evidence="6" key="2">
    <citation type="submission" date="2016-04" db="EMBL/GenBank/DDBJ databases">
        <title>First Complete Genome Sequence of a Subdivision 6 Acidobacterium.</title>
        <authorList>
            <person name="Huang S."/>
            <person name="Vieira S."/>
            <person name="Bunk B."/>
            <person name="Riedel T."/>
            <person name="Sproeer C."/>
            <person name="Overmann J."/>
        </authorList>
    </citation>
    <scope>NUCLEOTIDE SEQUENCE [LARGE SCALE GENOMIC DNA]</scope>
    <source>
        <strain evidence="6">DSM 100886 HEG_-6_39</strain>
    </source>
</reference>
<dbReference type="InterPro" id="IPR050278">
    <property type="entry name" value="Serine_Prot_S9B/DPPIV"/>
</dbReference>
<dbReference type="InterPro" id="IPR002469">
    <property type="entry name" value="Peptidase_S9B_N"/>
</dbReference>
<dbReference type="SUPFAM" id="SSF53474">
    <property type="entry name" value="alpha/beta-Hydrolases"/>
    <property type="match status" value="1"/>
</dbReference>
<dbReference type="Pfam" id="PF00326">
    <property type="entry name" value="Peptidase_S9"/>
    <property type="match status" value="1"/>
</dbReference>
<dbReference type="Proteomes" id="UP000076079">
    <property type="component" value="Chromosome"/>
</dbReference>
<dbReference type="GO" id="GO:0006508">
    <property type="term" value="P:proteolysis"/>
    <property type="evidence" value="ECO:0007669"/>
    <property type="project" value="InterPro"/>
</dbReference>
<dbReference type="AlphaFoldDB" id="A0A143PSH2"/>
<dbReference type="EMBL" id="CP015136">
    <property type="protein sequence ID" value="AMY11040.1"/>
    <property type="molecule type" value="Genomic_DNA"/>
</dbReference>
<feature type="chain" id="PRO_5007511939" evidence="2">
    <location>
        <begin position="23"/>
        <end position="752"/>
    </location>
</feature>
<dbReference type="RefSeq" id="WP_162271463.1">
    <property type="nucleotide sequence ID" value="NZ_CP015136.1"/>
</dbReference>
<evidence type="ECO:0000313" key="6">
    <source>
        <dbReference type="Proteomes" id="UP000076079"/>
    </source>
</evidence>
<feature type="domain" description="Dipeptidylpeptidase IV N-terminal" evidence="4">
    <location>
        <begin position="117"/>
        <end position="445"/>
    </location>
</feature>
<dbReference type="SUPFAM" id="SSF82171">
    <property type="entry name" value="DPP6 N-terminal domain-like"/>
    <property type="match status" value="1"/>
</dbReference>
<protein>
    <submittedName>
        <fullName evidence="5">Prolyl tripeptidyl peptidase</fullName>
        <ecNumber evidence="5">3.4.14.12</ecNumber>
    </submittedName>
</protein>
<dbReference type="InterPro" id="IPR001375">
    <property type="entry name" value="Peptidase_S9_cat"/>
</dbReference>
<dbReference type="InterPro" id="IPR029058">
    <property type="entry name" value="AB_hydrolase_fold"/>
</dbReference>
<proteinExistence type="predicted"/>
<dbReference type="GO" id="GO:0008239">
    <property type="term" value="F:dipeptidyl-peptidase activity"/>
    <property type="evidence" value="ECO:0007669"/>
    <property type="project" value="TreeGrafter"/>
</dbReference>
<dbReference type="Pfam" id="PF00930">
    <property type="entry name" value="DPPIV_N"/>
    <property type="match status" value="1"/>
</dbReference>
<evidence type="ECO:0000259" key="4">
    <source>
        <dbReference type="Pfam" id="PF00930"/>
    </source>
</evidence>
<evidence type="ECO:0000259" key="3">
    <source>
        <dbReference type="Pfam" id="PF00326"/>
    </source>
</evidence>
<evidence type="ECO:0000313" key="5">
    <source>
        <dbReference type="EMBL" id="AMY11040.1"/>
    </source>
</evidence>
<dbReference type="GO" id="GO:0008236">
    <property type="term" value="F:serine-type peptidase activity"/>
    <property type="evidence" value="ECO:0007669"/>
    <property type="project" value="InterPro"/>
</dbReference>
<name>A0A143PSH2_LUTPR</name>
<feature type="signal peptide" evidence="2">
    <location>
        <begin position="1"/>
        <end position="22"/>
    </location>
</feature>
<sequence precursor="true">MSQRLLASLLLAGLVLPSPALAQTRGKQWFTYDEAFGGTGRSAGQAGLRPLPQVTGWLDAEHWLEVREGKVWKVRAADGTATLHQDPATLTQVAPTGLTNNPVAARTGDDALRIYVVSGDLWAVDVPARTSFRLTQTAGVEENPTLSPDGKQIAYTRGGNLFTYDLGAHLERQLTSDGSDTIRNGYASWVYFEEILGRASNYRAFWWSPDSTRLAFLRFDDAPVPLFPIYWADGQHGKLEQQRYPKAGDPNPFVQVGAVAAGGGKVTWMQFPPEADHYLAWLSWTRDSAKVLIQWMNREQDTIRVLHGDPRSGAVATLFEEKQAAWVSWFEDLTTLANGDLLVKTDVDGWDHLYVHAADGTRTRQITSGAWRVRSILRVDEAAGVVYVMAQPGAIGSTWNTEVRKVRLDGSGVETLTTIPGTYTVRMASDGQYFLATRSSVTDPPVMTLYKTDGTVVREVASARGDTTATYAWGKGEVFTIPSGDGYDLPAVWVLPPDFDRKKTYPVMVSIYGGPDAGTVRNSWASTQAHYWAQRGVIWMAVDHRGSGHHGKKGVALMHRNLGKWEMHDYGKAADWLRAQPFVARDRIAITGGSYGGYTTLMALTKDAPAFNIGLAHAPVTDWRLYDTVYTERYMDRPSENPDGYRDGAVLTYIDKYVGGLRLTHGTIDDNVHMQNSMQVVDWLTAHDKPFELMVYPDSRHGLQASQRKHSAREAHDFWVRTLLGGKLPTAPAAAPVARPATGTAAGASPGF</sequence>
<dbReference type="Gene3D" id="3.40.50.1820">
    <property type="entry name" value="alpha/beta hydrolase"/>
    <property type="match status" value="1"/>
</dbReference>
<feature type="region of interest" description="Disordered" evidence="1">
    <location>
        <begin position="731"/>
        <end position="752"/>
    </location>
</feature>
<evidence type="ECO:0000256" key="1">
    <source>
        <dbReference type="SAM" id="MobiDB-lite"/>
    </source>
</evidence>
<keyword evidence="6" id="KW-1185">Reference proteome</keyword>
<evidence type="ECO:0000256" key="2">
    <source>
        <dbReference type="SAM" id="SignalP"/>
    </source>
</evidence>
<dbReference type="KEGG" id="abac:LuPra_04284"/>
<keyword evidence="2" id="KW-0732">Signal</keyword>
<dbReference type="Gene3D" id="2.140.10.30">
    <property type="entry name" value="Dipeptidylpeptidase IV, N-terminal domain"/>
    <property type="match status" value="1"/>
</dbReference>
<accession>A0A143PSH2</accession>
<dbReference type="PATRIC" id="fig|1813736.3.peg.4524"/>
<dbReference type="STRING" id="1855912.LuPra_04284"/>
<gene>
    <name evidence="5" type="primary">ptpA_6</name>
    <name evidence="5" type="ORF">LuPra_04284</name>
</gene>
<dbReference type="EC" id="3.4.14.12" evidence="5"/>
<dbReference type="PANTHER" id="PTHR11731">
    <property type="entry name" value="PROTEASE FAMILY S9B,C DIPEPTIDYL-PEPTIDASE IV-RELATED"/>
    <property type="match status" value="1"/>
</dbReference>
<keyword evidence="5" id="KW-0378">Hydrolase</keyword>
<reference evidence="5 6" key="1">
    <citation type="journal article" date="2016" name="Genome Announc.">
        <title>First Complete Genome Sequence of a Subdivision 6 Acidobacterium Strain.</title>
        <authorList>
            <person name="Huang S."/>
            <person name="Vieira S."/>
            <person name="Bunk B."/>
            <person name="Riedel T."/>
            <person name="Sproer C."/>
            <person name="Overmann J."/>
        </authorList>
    </citation>
    <scope>NUCLEOTIDE SEQUENCE [LARGE SCALE GENOMIC DNA]</scope>
    <source>
        <strain evidence="6">DSM 100886 HEG_-6_39</strain>
    </source>
</reference>
<feature type="domain" description="Peptidase S9 prolyl oligopeptidase catalytic" evidence="3">
    <location>
        <begin position="526"/>
        <end position="723"/>
    </location>
</feature>